<protein>
    <recommendedName>
        <fullName evidence="1">Aminoglycoside phosphotransferase domain-containing protein</fullName>
    </recommendedName>
</protein>
<keyword evidence="3" id="KW-1185">Reference proteome</keyword>
<organism evidence="2 3">
    <name type="scientific">Clohesyomyces aquaticus</name>
    <dbReference type="NCBI Taxonomy" id="1231657"/>
    <lineage>
        <taxon>Eukaryota</taxon>
        <taxon>Fungi</taxon>
        <taxon>Dikarya</taxon>
        <taxon>Ascomycota</taxon>
        <taxon>Pezizomycotina</taxon>
        <taxon>Dothideomycetes</taxon>
        <taxon>Pleosporomycetidae</taxon>
        <taxon>Pleosporales</taxon>
        <taxon>Lindgomycetaceae</taxon>
        <taxon>Clohesyomyces</taxon>
    </lineage>
</organism>
<dbReference type="InterPro" id="IPR011009">
    <property type="entry name" value="Kinase-like_dom_sf"/>
</dbReference>
<dbReference type="InterPro" id="IPR002575">
    <property type="entry name" value="Aminoglycoside_PTrfase"/>
</dbReference>
<dbReference type="Proteomes" id="UP000193144">
    <property type="component" value="Unassembled WGS sequence"/>
</dbReference>
<dbReference type="OrthoDB" id="3250044at2759"/>
<dbReference type="EMBL" id="MCFA01000023">
    <property type="protein sequence ID" value="ORY15709.1"/>
    <property type="molecule type" value="Genomic_DNA"/>
</dbReference>
<accession>A0A1Y1ZZM4</accession>
<gene>
    <name evidence="2" type="ORF">BCR34DRAFT_584882</name>
</gene>
<dbReference type="PANTHER" id="PTHR21310:SF39">
    <property type="entry name" value="AMINOGLYCOSIDE PHOSPHOTRANSFERASE DOMAIN-CONTAINING PROTEIN"/>
    <property type="match status" value="1"/>
</dbReference>
<feature type="domain" description="Aminoglycoside phosphotransferase" evidence="1">
    <location>
        <begin position="158"/>
        <end position="209"/>
    </location>
</feature>
<name>A0A1Y1ZZM4_9PLEO</name>
<evidence type="ECO:0000259" key="1">
    <source>
        <dbReference type="Pfam" id="PF01636"/>
    </source>
</evidence>
<evidence type="ECO:0000313" key="3">
    <source>
        <dbReference type="Proteomes" id="UP000193144"/>
    </source>
</evidence>
<sequence length="234" mass="25896">MFEPIVDVSRDPSTKFPRDGLSFNIASMPQETLIAHGKAAPVLHSLGGVQIVRLSHNLVLKSGTGVLASEGETMSYVVTACPEAHIVMDYVDSRSLDSCSDQLSQQAQKEFVTQVAAMVSFTGEYLALCAGPFPTNAVFEKWTNWKLALSKHPKQAAADVPEISYRPFVLTNGDLSPRNLMLDADNQLWLTDWGCAGFYPPIFEAATLKNQVQFRVSRDYCFHLLQQHRRDCAA</sequence>
<dbReference type="Pfam" id="PF01636">
    <property type="entry name" value="APH"/>
    <property type="match status" value="1"/>
</dbReference>
<dbReference type="PANTHER" id="PTHR21310">
    <property type="entry name" value="AMINOGLYCOSIDE PHOSPHOTRANSFERASE-RELATED-RELATED"/>
    <property type="match status" value="1"/>
</dbReference>
<reference evidence="2 3" key="1">
    <citation type="submission" date="2016-07" db="EMBL/GenBank/DDBJ databases">
        <title>Pervasive Adenine N6-methylation of Active Genes in Fungi.</title>
        <authorList>
            <consortium name="DOE Joint Genome Institute"/>
            <person name="Mondo S.J."/>
            <person name="Dannebaum R.O."/>
            <person name="Kuo R.C."/>
            <person name="Labutti K."/>
            <person name="Haridas S."/>
            <person name="Kuo A."/>
            <person name="Salamov A."/>
            <person name="Ahrendt S.R."/>
            <person name="Lipzen A."/>
            <person name="Sullivan W."/>
            <person name="Andreopoulos W.B."/>
            <person name="Clum A."/>
            <person name="Lindquist E."/>
            <person name="Daum C."/>
            <person name="Ramamoorthy G.K."/>
            <person name="Gryganskyi A."/>
            <person name="Culley D."/>
            <person name="Magnuson J.K."/>
            <person name="James T.Y."/>
            <person name="O'Malley M.A."/>
            <person name="Stajich J.E."/>
            <person name="Spatafora J.W."/>
            <person name="Visel A."/>
            <person name="Grigoriev I.V."/>
        </authorList>
    </citation>
    <scope>NUCLEOTIDE SEQUENCE [LARGE SCALE GENOMIC DNA]</scope>
    <source>
        <strain evidence="2 3">CBS 115471</strain>
    </source>
</reference>
<dbReference type="SUPFAM" id="SSF56112">
    <property type="entry name" value="Protein kinase-like (PK-like)"/>
    <property type="match status" value="1"/>
</dbReference>
<evidence type="ECO:0000313" key="2">
    <source>
        <dbReference type="EMBL" id="ORY15709.1"/>
    </source>
</evidence>
<dbReference type="Gene3D" id="3.90.1200.10">
    <property type="match status" value="1"/>
</dbReference>
<comment type="caution">
    <text evidence="2">The sequence shown here is derived from an EMBL/GenBank/DDBJ whole genome shotgun (WGS) entry which is preliminary data.</text>
</comment>
<proteinExistence type="predicted"/>
<dbReference type="AlphaFoldDB" id="A0A1Y1ZZM4"/>
<dbReference type="InterPro" id="IPR051678">
    <property type="entry name" value="AGP_Transferase"/>
</dbReference>